<dbReference type="Proteomes" id="UP000824927">
    <property type="component" value="Unassembled WGS sequence"/>
</dbReference>
<protein>
    <submittedName>
        <fullName evidence="2">Uncharacterized protein</fullName>
    </submittedName>
</protein>
<organism evidence="2 3">
    <name type="scientific">Qipengyuania aquimaris</name>
    <dbReference type="NCBI Taxonomy" id="255984"/>
    <lineage>
        <taxon>Bacteria</taxon>
        <taxon>Pseudomonadati</taxon>
        <taxon>Pseudomonadota</taxon>
        <taxon>Alphaproteobacteria</taxon>
        <taxon>Sphingomonadales</taxon>
        <taxon>Erythrobacteraceae</taxon>
        <taxon>Qipengyuania</taxon>
    </lineage>
</organism>
<keyword evidence="1" id="KW-0812">Transmembrane</keyword>
<proteinExistence type="predicted"/>
<feature type="transmembrane region" description="Helical" evidence="1">
    <location>
        <begin position="12"/>
        <end position="33"/>
    </location>
</feature>
<dbReference type="AlphaFoldDB" id="A0A9Q3S2U8"/>
<accession>A0A9Q3S2U8</accession>
<evidence type="ECO:0000313" key="2">
    <source>
        <dbReference type="EMBL" id="MBY6219103.1"/>
    </source>
</evidence>
<evidence type="ECO:0000313" key="3">
    <source>
        <dbReference type="Proteomes" id="UP000824927"/>
    </source>
</evidence>
<sequence>MELFKAVPLGSILTYVVALIVGSQGSRGGYLAIFRQEIYQYEMWWSWPLFFAGTALAWGIMTLQR</sequence>
<name>A0A9Q3S2U8_9SPHN</name>
<keyword evidence="1" id="KW-1133">Transmembrane helix</keyword>
<evidence type="ECO:0000256" key="1">
    <source>
        <dbReference type="SAM" id="Phobius"/>
    </source>
</evidence>
<feature type="transmembrane region" description="Helical" evidence="1">
    <location>
        <begin position="45"/>
        <end position="63"/>
    </location>
</feature>
<comment type="caution">
    <text evidence="2">The sequence shown here is derived from an EMBL/GenBank/DDBJ whole genome shotgun (WGS) entry which is preliminary data.</text>
</comment>
<dbReference type="EMBL" id="JAHVKP010000001">
    <property type="protein sequence ID" value="MBY6219103.1"/>
    <property type="molecule type" value="Genomic_DNA"/>
</dbReference>
<reference evidence="2" key="1">
    <citation type="submission" date="2021-06" db="EMBL/GenBank/DDBJ databases">
        <title>50 bacteria genomes isolated from Dapeng, Shenzhen, China.</title>
        <authorList>
            <person name="Zheng W."/>
            <person name="Yu S."/>
            <person name="Huang Y."/>
        </authorList>
    </citation>
    <scope>NUCLEOTIDE SEQUENCE</scope>
    <source>
        <strain evidence="2">DP4N28-2</strain>
    </source>
</reference>
<gene>
    <name evidence="2" type="ORF">KUV31_12205</name>
</gene>
<keyword evidence="1" id="KW-0472">Membrane</keyword>